<dbReference type="Proteomes" id="UP001327560">
    <property type="component" value="Chromosome 3"/>
</dbReference>
<feature type="compositionally biased region" description="Acidic residues" evidence="5">
    <location>
        <begin position="561"/>
        <end position="585"/>
    </location>
</feature>
<feature type="compositionally biased region" description="Acidic residues" evidence="5">
    <location>
        <begin position="191"/>
        <end position="212"/>
    </location>
</feature>
<evidence type="ECO:0000259" key="7">
    <source>
        <dbReference type="Pfam" id="PF25121"/>
    </source>
</evidence>
<evidence type="ECO:0000256" key="5">
    <source>
        <dbReference type="SAM" id="MobiDB-lite"/>
    </source>
</evidence>
<evidence type="ECO:0000256" key="2">
    <source>
        <dbReference type="ARBA" id="ARBA00009087"/>
    </source>
</evidence>
<feature type="compositionally biased region" description="Basic and acidic residues" evidence="5">
    <location>
        <begin position="502"/>
        <end position="512"/>
    </location>
</feature>
<feature type="region of interest" description="Disordered" evidence="5">
    <location>
        <begin position="452"/>
        <end position="483"/>
    </location>
</feature>
<proteinExistence type="inferred from homology"/>
<feature type="compositionally biased region" description="Basic residues" evidence="5">
    <location>
        <begin position="1"/>
        <end position="11"/>
    </location>
</feature>
<keyword evidence="4" id="KW-0539">Nucleus</keyword>
<feature type="region of interest" description="Disordered" evidence="5">
    <location>
        <begin position="495"/>
        <end position="517"/>
    </location>
</feature>
<gene>
    <name evidence="8" type="ORF">Cni_G08831</name>
</gene>
<evidence type="ECO:0000256" key="4">
    <source>
        <dbReference type="ARBA" id="ARBA00023242"/>
    </source>
</evidence>
<evidence type="ECO:0000313" key="9">
    <source>
        <dbReference type="Proteomes" id="UP001327560"/>
    </source>
</evidence>
<dbReference type="AlphaFoldDB" id="A0AAQ3Q8S3"/>
<dbReference type="GO" id="GO:0003723">
    <property type="term" value="F:RNA binding"/>
    <property type="evidence" value="ECO:0007669"/>
    <property type="project" value="TreeGrafter"/>
</dbReference>
<feature type="domain" description="ESF1 RRM" evidence="7">
    <location>
        <begin position="258"/>
        <end position="398"/>
    </location>
</feature>
<evidence type="ECO:0000256" key="3">
    <source>
        <dbReference type="ARBA" id="ARBA00023054"/>
    </source>
</evidence>
<protein>
    <submittedName>
        <fullName evidence="8">ESF1</fullName>
    </submittedName>
</protein>
<feature type="domain" description="NUC153" evidence="6">
    <location>
        <begin position="673"/>
        <end position="697"/>
    </location>
</feature>
<dbReference type="Pfam" id="PF25121">
    <property type="entry name" value="RRM_ESF1"/>
    <property type="match status" value="1"/>
</dbReference>
<organism evidence="8 9">
    <name type="scientific">Canna indica</name>
    <name type="common">Indian-shot</name>
    <dbReference type="NCBI Taxonomy" id="4628"/>
    <lineage>
        <taxon>Eukaryota</taxon>
        <taxon>Viridiplantae</taxon>
        <taxon>Streptophyta</taxon>
        <taxon>Embryophyta</taxon>
        <taxon>Tracheophyta</taxon>
        <taxon>Spermatophyta</taxon>
        <taxon>Magnoliopsida</taxon>
        <taxon>Liliopsida</taxon>
        <taxon>Zingiberales</taxon>
        <taxon>Cannaceae</taxon>
        <taxon>Canna</taxon>
    </lineage>
</organism>
<sequence length="774" mass="88708">MARDEKKRKKDKNPSNEEADEVVKIKKKSKKQRLPSPPLAEEASGGYKKTKIKQKKNSKKKEEQEQGGTPEIYDDNGNDGQKMGEKEDDKNNNRKNKKNNLITDSRFTAAQFDPRFQRMPKRESKVVIDSRFTRMFSDKKFEPSSAPVDKRGKRKKDKAVNPLLHYYLHQEDKEEEEGQLAKVKEISAEVESEMDVLVEEDEENDSNDEEEQRPDASSSEEHSSTDDEDLDDDESVKSDIYRYLLASHEDTPVTETETHRLAVVNMDWHHIKAVDLYVVMSSCLPKGGQILSVTIYPSEFGLKCMEIEATRGPFALFDDDGSNEDSGDDSDIDNEKLRNYELNKLRYYFAVVVCDSSATASHIYKTLDGTELLETANVFDLRFIPDSMEFKHPPHDVAKEAPVNYKEPVFQTRALQHSQVKLTWEEDEPERKRILRRKFNLDQLDELNIYLASSEDSEEDDGNDEENDGQNNESSELPVSKVKRRKGVEELRALLLSGNDSDGDKSDDKDMEITFNTELEDLSKRILEKKDKKSETVWETVLRKRSEKKKARKSKSKYLEDDNSDYDDDEAPDQTDDFFVEEPSDTENKVGKKKSKTSSKKRDKDDNKKNNLRDIEKEQEASRAELELLLAEDQGPNNGPKGYNLKKTKKGKEKKGKEVALEDKLPDVDVSNDPRFSQLSKSHLYALDPTDPQYKRSAAFVRQRAAKQTKGSRDVEVPQEAFDIPEQDCNVVRDKEEVVSATSLPDGNNDFFSTVRSLKRNVGNLKNQSKGRKA</sequence>
<feature type="compositionally biased region" description="Basic and acidic residues" evidence="5">
    <location>
        <begin position="600"/>
        <end position="626"/>
    </location>
</feature>
<dbReference type="GO" id="GO:0006364">
    <property type="term" value="P:rRNA processing"/>
    <property type="evidence" value="ECO:0007669"/>
    <property type="project" value="InterPro"/>
</dbReference>
<feature type="compositionally biased region" description="Basic and acidic residues" evidence="5">
    <location>
        <begin position="531"/>
        <end position="544"/>
    </location>
</feature>
<evidence type="ECO:0000256" key="1">
    <source>
        <dbReference type="ARBA" id="ARBA00004604"/>
    </source>
</evidence>
<feature type="compositionally biased region" description="Acidic residues" evidence="5">
    <location>
        <begin position="455"/>
        <end position="468"/>
    </location>
</feature>
<evidence type="ECO:0000313" key="8">
    <source>
        <dbReference type="EMBL" id="WOL00118.1"/>
    </source>
</evidence>
<dbReference type="EMBL" id="CP136892">
    <property type="protein sequence ID" value="WOL00118.1"/>
    <property type="molecule type" value="Genomic_DNA"/>
</dbReference>
<dbReference type="InterPro" id="IPR012580">
    <property type="entry name" value="NUC153"/>
</dbReference>
<reference evidence="8 9" key="1">
    <citation type="submission" date="2023-10" db="EMBL/GenBank/DDBJ databases">
        <title>Chromosome-scale genome assembly provides insights into flower coloration mechanisms of Canna indica.</title>
        <authorList>
            <person name="Li C."/>
        </authorList>
    </citation>
    <scope>NUCLEOTIDE SEQUENCE [LARGE SCALE GENOMIC DNA]</scope>
    <source>
        <tissue evidence="8">Flower</tissue>
    </source>
</reference>
<accession>A0AAQ3Q8S3</accession>
<feature type="region of interest" description="Disordered" evidence="5">
    <location>
        <begin position="136"/>
        <end position="162"/>
    </location>
</feature>
<keyword evidence="3" id="KW-0175">Coiled coil</keyword>
<feature type="compositionally biased region" description="Basic and acidic residues" evidence="5">
    <location>
        <begin position="82"/>
        <end position="92"/>
    </location>
</feature>
<feature type="region of interest" description="Disordered" evidence="5">
    <location>
        <begin position="191"/>
        <end position="234"/>
    </location>
</feature>
<evidence type="ECO:0000259" key="6">
    <source>
        <dbReference type="Pfam" id="PF08159"/>
    </source>
</evidence>
<feature type="compositionally biased region" description="Basic residues" evidence="5">
    <location>
        <begin position="48"/>
        <end position="59"/>
    </location>
</feature>
<comment type="similarity">
    <text evidence="2">Belongs to the ESF1 family.</text>
</comment>
<name>A0AAQ3Q8S3_9LILI</name>
<dbReference type="InterPro" id="IPR056750">
    <property type="entry name" value="RRM_ESF1"/>
</dbReference>
<keyword evidence="9" id="KW-1185">Reference proteome</keyword>
<comment type="subcellular location">
    <subcellularLocation>
        <location evidence="1">Nucleus</location>
        <location evidence="1">Nucleolus</location>
    </subcellularLocation>
</comment>
<feature type="compositionally biased region" description="Basic residues" evidence="5">
    <location>
        <begin position="644"/>
        <end position="654"/>
    </location>
</feature>
<dbReference type="GO" id="GO:0005730">
    <property type="term" value="C:nucleolus"/>
    <property type="evidence" value="ECO:0007669"/>
    <property type="project" value="UniProtKB-SubCell"/>
</dbReference>
<feature type="region of interest" description="Disordered" evidence="5">
    <location>
        <begin position="531"/>
        <end position="658"/>
    </location>
</feature>
<feature type="compositionally biased region" description="Basic residues" evidence="5">
    <location>
        <begin position="545"/>
        <end position="556"/>
    </location>
</feature>
<feature type="region of interest" description="Disordered" evidence="5">
    <location>
        <begin position="1"/>
        <end position="118"/>
    </location>
</feature>
<dbReference type="PANTHER" id="PTHR12202:SF0">
    <property type="entry name" value="ESF1 HOMOLOG"/>
    <property type="match status" value="1"/>
</dbReference>
<dbReference type="InterPro" id="IPR039754">
    <property type="entry name" value="Esf1"/>
</dbReference>
<dbReference type="PANTHER" id="PTHR12202">
    <property type="entry name" value="ESF1 HOMOLOG"/>
    <property type="match status" value="1"/>
</dbReference>
<dbReference type="Pfam" id="PF08159">
    <property type="entry name" value="NUC153"/>
    <property type="match status" value="1"/>
</dbReference>